<feature type="transmembrane region" description="Helical" evidence="1">
    <location>
        <begin position="102"/>
        <end position="122"/>
    </location>
</feature>
<accession>A0A444YLT4</accession>
<dbReference type="EMBL" id="SDMP01000016">
    <property type="protein sequence ID" value="RYR02881.1"/>
    <property type="molecule type" value="Genomic_DNA"/>
</dbReference>
<keyword evidence="1" id="KW-0472">Membrane</keyword>
<protein>
    <submittedName>
        <fullName evidence="2">Uncharacterized protein</fullName>
    </submittedName>
</protein>
<organism evidence="2 3">
    <name type="scientific">Arachis hypogaea</name>
    <name type="common">Peanut</name>
    <dbReference type="NCBI Taxonomy" id="3818"/>
    <lineage>
        <taxon>Eukaryota</taxon>
        <taxon>Viridiplantae</taxon>
        <taxon>Streptophyta</taxon>
        <taxon>Embryophyta</taxon>
        <taxon>Tracheophyta</taxon>
        <taxon>Spermatophyta</taxon>
        <taxon>Magnoliopsida</taxon>
        <taxon>eudicotyledons</taxon>
        <taxon>Gunneridae</taxon>
        <taxon>Pentapetalae</taxon>
        <taxon>rosids</taxon>
        <taxon>fabids</taxon>
        <taxon>Fabales</taxon>
        <taxon>Fabaceae</taxon>
        <taxon>Papilionoideae</taxon>
        <taxon>50 kb inversion clade</taxon>
        <taxon>dalbergioids sensu lato</taxon>
        <taxon>Dalbergieae</taxon>
        <taxon>Pterocarpus clade</taxon>
        <taxon>Arachis</taxon>
    </lineage>
</organism>
<comment type="caution">
    <text evidence="2">The sequence shown here is derived from an EMBL/GenBank/DDBJ whole genome shotgun (WGS) entry which is preliminary data.</text>
</comment>
<evidence type="ECO:0000313" key="3">
    <source>
        <dbReference type="Proteomes" id="UP000289738"/>
    </source>
</evidence>
<reference evidence="2 3" key="1">
    <citation type="submission" date="2019-01" db="EMBL/GenBank/DDBJ databases">
        <title>Sequencing of cultivated peanut Arachis hypogaea provides insights into genome evolution and oil improvement.</title>
        <authorList>
            <person name="Chen X."/>
        </authorList>
    </citation>
    <scope>NUCLEOTIDE SEQUENCE [LARGE SCALE GENOMIC DNA]</scope>
    <source>
        <strain evidence="3">cv. Fuhuasheng</strain>
        <tissue evidence="2">Leaves</tissue>
    </source>
</reference>
<evidence type="ECO:0000313" key="2">
    <source>
        <dbReference type="EMBL" id="RYR02881.1"/>
    </source>
</evidence>
<keyword evidence="1" id="KW-0812">Transmembrane</keyword>
<name>A0A444YLT4_ARAHY</name>
<sequence length="266" mass="30751">MLWLVPHQMIFLSGVSLFYNIMCWRELKECLLQVDITMERSNFLQNTHSNHLDSGDASCCCSIILSVFISVMWFIVILPKHMLLVIYSMITPNGRIKSTSTELPILFQFYFCGLLLLLQFVLKVGSLCGRYQDGRQSNHRKCEHHDCRAASSKILPCFQLKEKNVPEYVEGYTPIPMDSGKGYAYPFLEGLKRVESLNDIRKTKKQPFPTWMMLLLLSIFEVIMGPLNAVRLSKRLSFELVVNQHVEVQNKVIEFEDRENDNASVM</sequence>
<proteinExistence type="predicted"/>
<keyword evidence="3" id="KW-1185">Reference proteome</keyword>
<dbReference type="Proteomes" id="UP000289738">
    <property type="component" value="Chromosome B06"/>
</dbReference>
<evidence type="ECO:0000256" key="1">
    <source>
        <dbReference type="SAM" id="Phobius"/>
    </source>
</evidence>
<keyword evidence="1" id="KW-1133">Transmembrane helix</keyword>
<dbReference type="AlphaFoldDB" id="A0A444YLT4"/>
<feature type="transmembrane region" description="Helical" evidence="1">
    <location>
        <begin position="63"/>
        <end position="90"/>
    </location>
</feature>
<gene>
    <name evidence="2" type="ORF">Ahy_B06g081721</name>
</gene>
<feature type="transmembrane region" description="Helical" evidence="1">
    <location>
        <begin position="211"/>
        <end position="230"/>
    </location>
</feature>